<evidence type="ECO:0000313" key="2">
    <source>
        <dbReference type="EMBL" id="QBG35317.1"/>
    </source>
</evidence>
<evidence type="ECO:0000256" key="1">
    <source>
        <dbReference type="SAM" id="MobiDB-lite"/>
    </source>
</evidence>
<reference evidence="2 3" key="1">
    <citation type="submission" date="2018-12" db="EMBL/GenBank/DDBJ databases">
        <title>Complete genome of Litorilituus sediminis.</title>
        <authorList>
            <person name="Liu A."/>
            <person name="Rong J."/>
        </authorList>
    </citation>
    <scope>NUCLEOTIDE SEQUENCE [LARGE SCALE GENOMIC DNA]</scope>
    <source>
        <strain evidence="2 3">JCM 17549</strain>
    </source>
</reference>
<feature type="region of interest" description="Disordered" evidence="1">
    <location>
        <begin position="52"/>
        <end position="90"/>
    </location>
</feature>
<dbReference type="Proteomes" id="UP000290244">
    <property type="component" value="Chromosome"/>
</dbReference>
<protein>
    <submittedName>
        <fullName evidence="2">Uncharacterized protein</fullName>
    </submittedName>
</protein>
<dbReference type="KEGG" id="lsd:EMK97_06070"/>
<accession>A0A4P6P7D8</accession>
<dbReference type="EMBL" id="CP034759">
    <property type="protein sequence ID" value="QBG35317.1"/>
    <property type="molecule type" value="Genomic_DNA"/>
</dbReference>
<sequence>MDIFTTQLARVVQIPIKPANLKVKALLKESGAGKLKEDLDHLENHDYYFEMSEEASQHQQEEQADNQEKANSQEKAESNANKQTVLSDDEKIEAARSALKAKHLDLYA</sequence>
<organism evidence="2 3">
    <name type="scientific">Litorilituus sediminis</name>
    <dbReference type="NCBI Taxonomy" id="718192"/>
    <lineage>
        <taxon>Bacteria</taxon>
        <taxon>Pseudomonadati</taxon>
        <taxon>Pseudomonadota</taxon>
        <taxon>Gammaproteobacteria</taxon>
        <taxon>Alteromonadales</taxon>
        <taxon>Colwelliaceae</taxon>
        <taxon>Litorilituus</taxon>
    </lineage>
</organism>
<keyword evidence="3" id="KW-1185">Reference proteome</keyword>
<dbReference type="AlphaFoldDB" id="A0A4P6P7D8"/>
<evidence type="ECO:0000313" key="3">
    <source>
        <dbReference type="Proteomes" id="UP000290244"/>
    </source>
</evidence>
<name>A0A4P6P7D8_9GAMM</name>
<dbReference type="OrthoDB" id="6228169at2"/>
<dbReference type="RefSeq" id="WP_130600374.1">
    <property type="nucleotide sequence ID" value="NZ_CP034759.1"/>
</dbReference>
<proteinExistence type="predicted"/>
<gene>
    <name evidence="2" type="ORF">EMK97_06070</name>
</gene>
<feature type="compositionally biased region" description="Basic and acidic residues" evidence="1">
    <location>
        <begin position="55"/>
        <end position="77"/>
    </location>
</feature>